<evidence type="ECO:0000259" key="1">
    <source>
        <dbReference type="Pfam" id="PF13274"/>
    </source>
</evidence>
<dbReference type="RefSeq" id="WP_378799475.1">
    <property type="nucleotide sequence ID" value="NZ_JBHUER010000007.1"/>
</dbReference>
<dbReference type="Proteomes" id="UP001597308">
    <property type="component" value="Unassembled WGS sequence"/>
</dbReference>
<dbReference type="EMBL" id="JBHUER010000007">
    <property type="protein sequence ID" value="MFD1703365.1"/>
    <property type="molecule type" value="Genomic_DNA"/>
</dbReference>
<reference evidence="3" key="1">
    <citation type="journal article" date="2019" name="Int. J. Syst. Evol. Microbiol.">
        <title>The Global Catalogue of Microorganisms (GCM) 10K type strain sequencing project: providing services to taxonomists for standard genome sequencing and annotation.</title>
        <authorList>
            <consortium name="The Broad Institute Genomics Platform"/>
            <consortium name="The Broad Institute Genome Sequencing Center for Infectious Disease"/>
            <person name="Wu L."/>
            <person name="Ma J."/>
        </authorList>
    </citation>
    <scope>NUCLEOTIDE SEQUENCE [LARGE SCALE GENOMIC DNA]</scope>
    <source>
        <strain evidence="3">KCTC 23707</strain>
    </source>
</reference>
<feature type="domain" description="Antitoxin SocA-like Panacea" evidence="1">
    <location>
        <begin position="28"/>
        <end position="132"/>
    </location>
</feature>
<dbReference type="InterPro" id="IPR025272">
    <property type="entry name" value="SocA_Panacea"/>
</dbReference>
<gene>
    <name evidence="2" type="ORF">ACFSCV_10155</name>
</gene>
<name>A0ABW4K5K9_9HYPH</name>
<evidence type="ECO:0000313" key="2">
    <source>
        <dbReference type="EMBL" id="MFD1703365.1"/>
    </source>
</evidence>
<keyword evidence="3" id="KW-1185">Reference proteome</keyword>
<organism evidence="2 3">
    <name type="scientific">Methylopila henanensis</name>
    <dbReference type="NCBI Taxonomy" id="873516"/>
    <lineage>
        <taxon>Bacteria</taxon>
        <taxon>Pseudomonadati</taxon>
        <taxon>Pseudomonadota</taxon>
        <taxon>Alphaproteobacteria</taxon>
        <taxon>Hyphomicrobiales</taxon>
        <taxon>Methylopilaceae</taxon>
        <taxon>Methylopila</taxon>
    </lineage>
</organism>
<sequence>MKYTPQHIVNYFLTRAEREGRPLTPLKLIKLVYIAYGWVLALTGKRLFDEPIQAWQHGPVIPSVYHEFKHYGKRPIEDKATCFDLDTFDFTVPEIEASDKETKAILDKVWSAYKMFSGWSLRQKTHEPGTPWSQTYEEGVSDKEIPDTLIAPHFKKRIREILDAADRQATF</sequence>
<accession>A0ABW4K5K9</accession>
<evidence type="ECO:0000313" key="3">
    <source>
        <dbReference type="Proteomes" id="UP001597308"/>
    </source>
</evidence>
<protein>
    <submittedName>
        <fullName evidence="2">Panacea domain-containing protein</fullName>
    </submittedName>
</protein>
<proteinExistence type="predicted"/>
<dbReference type="Pfam" id="PF13274">
    <property type="entry name" value="SocA_Panacea"/>
    <property type="match status" value="1"/>
</dbReference>
<comment type="caution">
    <text evidence="2">The sequence shown here is derived from an EMBL/GenBank/DDBJ whole genome shotgun (WGS) entry which is preliminary data.</text>
</comment>